<comment type="caution">
    <text evidence="1">The sequence shown here is derived from an EMBL/GenBank/DDBJ whole genome shotgun (WGS) entry which is preliminary data.</text>
</comment>
<keyword evidence="2" id="KW-1185">Reference proteome</keyword>
<evidence type="ECO:0000313" key="2">
    <source>
        <dbReference type="Proteomes" id="UP000887013"/>
    </source>
</evidence>
<sequence length="241" mass="28207">METFLHPVEINFRCTNLAEAWNKWVPKFYNYFMASEKNEKDDKVKIAILLNLLNDDVVEIFNAFNQQEGQQVDIYLTELKTLPSACEFGDQEEGLIRDRLALGIRERSLLERISWEVDLTLKKAVDFLRSAETSRQQLETVTSSIPKVHKVRKDKPKPLKKQNQHRNVFKFQKCGREHSRYNCLIEENYTLSAKIKIISQQYVKTHNKTVSIKKVDEIENSMLNLELYIDSVHTLDSLDNA</sequence>
<dbReference type="Proteomes" id="UP000887013">
    <property type="component" value="Unassembled WGS sequence"/>
</dbReference>
<protein>
    <submittedName>
        <fullName evidence="1">Retrovirus-related Pol polyprotein from transposon 17.6</fullName>
    </submittedName>
</protein>
<organism evidence="1 2">
    <name type="scientific">Nephila pilipes</name>
    <name type="common">Giant wood spider</name>
    <name type="synonym">Nephila maculata</name>
    <dbReference type="NCBI Taxonomy" id="299642"/>
    <lineage>
        <taxon>Eukaryota</taxon>
        <taxon>Metazoa</taxon>
        <taxon>Ecdysozoa</taxon>
        <taxon>Arthropoda</taxon>
        <taxon>Chelicerata</taxon>
        <taxon>Arachnida</taxon>
        <taxon>Araneae</taxon>
        <taxon>Araneomorphae</taxon>
        <taxon>Entelegynae</taxon>
        <taxon>Araneoidea</taxon>
        <taxon>Nephilidae</taxon>
        <taxon>Nephila</taxon>
    </lineage>
</organism>
<dbReference type="AlphaFoldDB" id="A0A8X6QEK1"/>
<proteinExistence type="predicted"/>
<gene>
    <name evidence="1" type="primary">pol_2346</name>
    <name evidence="1" type="ORF">NPIL_462881</name>
</gene>
<evidence type="ECO:0000313" key="1">
    <source>
        <dbReference type="EMBL" id="GFU09506.1"/>
    </source>
</evidence>
<name>A0A8X6QEK1_NEPPI</name>
<accession>A0A8X6QEK1</accession>
<dbReference type="EMBL" id="BMAW01028864">
    <property type="protein sequence ID" value="GFU09506.1"/>
    <property type="molecule type" value="Genomic_DNA"/>
</dbReference>
<reference evidence="1" key="1">
    <citation type="submission" date="2020-08" db="EMBL/GenBank/DDBJ databases">
        <title>Multicomponent nature underlies the extraordinary mechanical properties of spider dragline silk.</title>
        <authorList>
            <person name="Kono N."/>
            <person name="Nakamura H."/>
            <person name="Mori M."/>
            <person name="Yoshida Y."/>
            <person name="Ohtoshi R."/>
            <person name="Malay A.D."/>
            <person name="Moran D.A.P."/>
            <person name="Tomita M."/>
            <person name="Numata K."/>
            <person name="Arakawa K."/>
        </authorList>
    </citation>
    <scope>NUCLEOTIDE SEQUENCE</scope>
</reference>
<dbReference type="OrthoDB" id="6432042at2759"/>